<evidence type="ECO:0000313" key="1">
    <source>
        <dbReference type="EMBL" id="MEQ2193115.1"/>
    </source>
</evidence>
<feature type="non-terminal residue" evidence="1">
    <location>
        <position position="1"/>
    </location>
</feature>
<comment type="caution">
    <text evidence="1">The sequence shown here is derived from an EMBL/GenBank/DDBJ whole genome shotgun (WGS) entry which is preliminary data.</text>
</comment>
<dbReference type="EMBL" id="JAHRIN010005557">
    <property type="protein sequence ID" value="MEQ2193115.1"/>
    <property type="molecule type" value="Genomic_DNA"/>
</dbReference>
<keyword evidence="2" id="KW-1185">Reference proteome</keyword>
<proteinExistence type="predicted"/>
<protein>
    <submittedName>
        <fullName evidence="1">Uncharacterized protein</fullName>
    </submittedName>
</protein>
<accession>A0ABV0QBG0</accession>
<organism evidence="1 2">
    <name type="scientific">Xenoophorus captivus</name>
    <dbReference type="NCBI Taxonomy" id="1517983"/>
    <lineage>
        <taxon>Eukaryota</taxon>
        <taxon>Metazoa</taxon>
        <taxon>Chordata</taxon>
        <taxon>Craniata</taxon>
        <taxon>Vertebrata</taxon>
        <taxon>Euteleostomi</taxon>
        <taxon>Actinopterygii</taxon>
        <taxon>Neopterygii</taxon>
        <taxon>Teleostei</taxon>
        <taxon>Neoteleostei</taxon>
        <taxon>Acanthomorphata</taxon>
        <taxon>Ovalentaria</taxon>
        <taxon>Atherinomorphae</taxon>
        <taxon>Cyprinodontiformes</taxon>
        <taxon>Goodeidae</taxon>
        <taxon>Xenoophorus</taxon>
    </lineage>
</organism>
<reference evidence="1 2" key="1">
    <citation type="submission" date="2021-06" db="EMBL/GenBank/DDBJ databases">
        <authorList>
            <person name="Palmer J.M."/>
        </authorList>
    </citation>
    <scope>NUCLEOTIDE SEQUENCE [LARGE SCALE GENOMIC DNA]</scope>
    <source>
        <strain evidence="1 2">XC_2019</strain>
        <tissue evidence="1">Muscle</tissue>
    </source>
</reference>
<dbReference type="Proteomes" id="UP001434883">
    <property type="component" value="Unassembled WGS sequence"/>
</dbReference>
<name>A0ABV0QBG0_9TELE</name>
<sequence length="65" mass="6985">CLADCGSGLLIALIDMQESGAGCQKPQKKKERTLCCWSTPAGRGKHQQLQSLVCRVYSGPEKSCS</sequence>
<evidence type="ECO:0000313" key="2">
    <source>
        <dbReference type="Proteomes" id="UP001434883"/>
    </source>
</evidence>
<gene>
    <name evidence="1" type="ORF">XENOCAPTIV_024083</name>
</gene>